<dbReference type="GeneID" id="101854379"/>
<reference evidence="9" key="1">
    <citation type="submission" date="2025-08" db="UniProtKB">
        <authorList>
            <consortium name="RefSeq"/>
        </authorList>
    </citation>
    <scope>IDENTIFICATION</scope>
</reference>
<organism evidence="8 9">
    <name type="scientific">Aplysia californica</name>
    <name type="common">California sea hare</name>
    <dbReference type="NCBI Taxonomy" id="6500"/>
    <lineage>
        <taxon>Eukaryota</taxon>
        <taxon>Metazoa</taxon>
        <taxon>Spiralia</taxon>
        <taxon>Lophotrochozoa</taxon>
        <taxon>Mollusca</taxon>
        <taxon>Gastropoda</taxon>
        <taxon>Heterobranchia</taxon>
        <taxon>Euthyneura</taxon>
        <taxon>Tectipleura</taxon>
        <taxon>Aplysiida</taxon>
        <taxon>Aplysioidea</taxon>
        <taxon>Aplysiidae</taxon>
        <taxon>Aplysia</taxon>
    </lineage>
</organism>
<comment type="subcellular location">
    <subcellularLocation>
        <location evidence="1">Membrane</location>
        <topology evidence="1">Multi-pass membrane protein</topology>
    </subcellularLocation>
</comment>
<evidence type="ECO:0000256" key="2">
    <source>
        <dbReference type="ARBA" id="ARBA00006772"/>
    </source>
</evidence>
<evidence type="ECO:0000256" key="4">
    <source>
        <dbReference type="ARBA" id="ARBA00022989"/>
    </source>
</evidence>
<keyword evidence="3 7" id="KW-0812">Transmembrane</keyword>
<dbReference type="Pfam" id="PF00939">
    <property type="entry name" value="Na_sulph_symp"/>
    <property type="match status" value="1"/>
</dbReference>
<keyword evidence="8" id="KW-1185">Reference proteome</keyword>
<accession>A0ABM1A518</accession>
<protein>
    <submittedName>
        <fullName evidence="9">Solute carrier family 13 member 2-like</fullName>
    </submittedName>
</protein>
<dbReference type="PANTHER" id="PTHR10283">
    <property type="entry name" value="SOLUTE CARRIER FAMILY 13 MEMBER"/>
    <property type="match status" value="1"/>
</dbReference>
<keyword evidence="5 7" id="KW-0472">Membrane</keyword>
<evidence type="ECO:0000313" key="9">
    <source>
        <dbReference type="RefSeq" id="XP_012940967.1"/>
    </source>
</evidence>
<dbReference type="InterPro" id="IPR001898">
    <property type="entry name" value="SLC13A/DASS"/>
</dbReference>
<sequence>MMSWLRDLALIWRTLVIVVVPLAALPVLLTDGSKEMSCLYGVILVAVFWMTEVMPLPVTALCPVVIFSLLGVLPARQIAPNYVKDASIFSLSCLTFALCVEKWNLHRRIALNTMLLMGSSPKWLLLGFMLPTWFLSMWVNNTSATAMMIPIVMAVLQELRLIQSKARGVDTNGYHDRDERGEDAAVEQHQTPGPEVKTTKNMAHTSKMAAVTSSTICSMFNMSDRSEESIEYPSDDFRNLCKSLSICICYSASIGGSGSLTGTSTNLVMQGQAEEIFGSYGLPSEINFLNWLIIALPVSMICLLITWIWLLVHFFGFK</sequence>
<evidence type="ECO:0000256" key="1">
    <source>
        <dbReference type="ARBA" id="ARBA00004141"/>
    </source>
</evidence>
<feature type="transmembrane region" description="Helical" evidence="7">
    <location>
        <begin position="40"/>
        <end position="73"/>
    </location>
</feature>
<feature type="transmembrane region" description="Helical" evidence="7">
    <location>
        <begin position="123"/>
        <end position="156"/>
    </location>
</feature>
<evidence type="ECO:0000256" key="6">
    <source>
        <dbReference type="SAM" id="MobiDB-lite"/>
    </source>
</evidence>
<keyword evidence="4 7" id="KW-1133">Transmembrane helix</keyword>
<name>A0ABM1A518_APLCA</name>
<feature type="transmembrane region" description="Helical" evidence="7">
    <location>
        <begin position="288"/>
        <end position="312"/>
    </location>
</feature>
<dbReference type="RefSeq" id="XP_012940967.1">
    <property type="nucleotide sequence ID" value="XM_013085513.1"/>
</dbReference>
<feature type="region of interest" description="Disordered" evidence="6">
    <location>
        <begin position="172"/>
        <end position="198"/>
    </location>
</feature>
<evidence type="ECO:0000313" key="8">
    <source>
        <dbReference type="Proteomes" id="UP000694888"/>
    </source>
</evidence>
<comment type="similarity">
    <text evidence="2">Belongs to the SLC13A/DASS transporter (TC 2.A.47) family. NADC subfamily.</text>
</comment>
<evidence type="ECO:0000256" key="5">
    <source>
        <dbReference type="ARBA" id="ARBA00023136"/>
    </source>
</evidence>
<proteinExistence type="inferred from homology"/>
<dbReference type="Proteomes" id="UP000694888">
    <property type="component" value="Unplaced"/>
</dbReference>
<feature type="compositionally biased region" description="Basic and acidic residues" evidence="6">
    <location>
        <begin position="173"/>
        <end position="183"/>
    </location>
</feature>
<evidence type="ECO:0000256" key="7">
    <source>
        <dbReference type="SAM" id="Phobius"/>
    </source>
</evidence>
<evidence type="ECO:0000256" key="3">
    <source>
        <dbReference type="ARBA" id="ARBA00022692"/>
    </source>
</evidence>
<gene>
    <name evidence="9" type="primary">LOC101854379</name>
</gene>
<dbReference type="PANTHER" id="PTHR10283:SF82">
    <property type="entry name" value="SOLUTE CARRIER FAMILY 13 MEMBER 2"/>
    <property type="match status" value="1"/>
</dbReference>